<name>A0A5C4M815_9PSEU</name>
<comment type="caution">
    <text evidence="4">The sequence shown here is derived from an EMBL/GenBank/DDBJ whole genome shotgun (WGS) entry which is preliminary data.</text>
</comment>
<dbReference type="PROSITE" id="PS01081">
    <property type="entry name" value="HTH_TETR_1"/>
    <property type="match status" value="1"/>
</dbReference>
<dbReference type="PANTHER" id="PTHR43479:SF11">
    <property type="entry name" value="ACREF_ENVCD OPERON REPRESSOR-RELATED"/>
    <property type="match status" value="1"/>
</dbReference>
<proteinExistence type="predicted"/>
<sequence>MAGRRSDTRERIQRIALELFAEQGYEKTSLREIAEKLDVTKAALYYHFRTKEDIVASLLEDLASSMDEVLAWAREQDDHAKMREELIRRLAKLVEGQFGPLMRFMQDNQPALKDFHDRNPLVGRMKELFAIIAADETDPRAQLRARLAVVALMLGNNPQFHEETGGVAQPEVALEVALELVSPRGRAAGQAT</sequence>
<feature type="domain" description="HTH tetR-type" evidence="3">
    <location>
        <begin position="6"/>
        <end position="66"/>
    </location>
</feature>
<dbReference type="Pfam" id="PF00440">
    <property type="entry name" value="TetR_N"/>
    <property type="match status" value="1"/>
</dbReference>
<dbReference type="InterPro" id="IPR009057">
    <property type="entry name" value="Homeodomain-like_sf"/>
</dbReference>
<organism evidence="4 5">
    <name type="scientific">Amycolatopsis alkalitolerans</name>
    <dbReference type="NCBI Taxonomy" id="2547244"/>
    <lineage>
        <taxon>Bacteria</taxon>
        <taxon>Bacillati</taxon>
        <taxon>Actinomycetota</taxon>
        <taxon>Actinomycetes</taxon>
        <taxon>Pseudonocardiales</taxon>
        <taxon>Pseudonocardiaceae</taxon>
        <taxon>Amycolatopsis</taxon>
    </lineage>
</organism>
<accession>A0A5C4M815</accession>
<dbReference type="PROSITE" id="PS50977">
    <property type="entry name" value="HTH_TETR_2"/>
    <property type="match status" value="1"/>
</dbReference>
<dbReference type="PANTHER" id="PTHR43479">
    <property type="entry name" value="ACREF/ENVCD OPERON REPRESSOR-RELATED"/>
    <property type="match status" value="1"/>
</dbReference>
<dbReference type="AlphaFoldDB" id="A0A5C4M815"/>
<evidence type="ECO:0000259" key="3">
    <source>
        <dbReference type="PROSITE" id="PS50977"/>
    </source>
</evidence>
<protein>
    <submittedName>
        <fullName evidence="4">TetR/AcrR family transcriptional regulator</fullName>
    </submittedName>
</protein>
<dbReference type="PRINTS" id="PR00455">
    <property type="entry name" value="HTHTETR"/>
</dbReference>
<dbReference type="RefSeq" id="WP_139094606.1">
    <property type="nucleotide sequence ID" value="NZ_VDFW01000001.1"/>
</dbReference>
<dbReference type="SUPFAM" id="SSF46689">
    <property type="entry name" value="Homeodomain-like"/>
    <property type="match status" value="1"/>
</dbReference>
<dbReference type="InterPro" id="IPR023772">
    <property type="entry name" value="DNA-bd_HTH_TetR-type_CS"/>
</dbReference>
<keyword evidence="1 2" id="KW-0238">DNA-binding</keyword>
<keyword evidence="5" id="KW-1185">Reference proteome</keyword>
<dbReference type="EMBL" id="VDFW01000001">
    <property type="protein sequence ID" value="TNC29535.1"/>
    <property type="molecule type" value="Genomic_DNA"/>
</dbReference>
<feature type="DNA-binding region" description="H-T-H motif" evidence="2">
    <location>
        <begin position="29"/>
        <end position="48"/>
    </location>
</feature>
<evidence type="ECO:0000313" key="4">
    <source>
        <dbReference type="EMBL" id="TNC29535.1"/>
    </source>
</evidence>
<dbReference type="GO" id="GO:0003677">
    <property type="term" value="F:DNA binding"/>
    <property type="evidence" value="ECO:0007669"/>
    <property type="project" value="UniProtKB-UniRule"/>
</dbReference>
<evidence type="ECO:0000313" key="5">
    <source>
        <dbReference type="Proteomes" id="UP000305546"/>
    </source>
</evidence>
<gene>
    <name evidence="4" type="ORF">FG385_00750</name>
</gene>
<evidence type="ECO:0000256" key="2">
    <source>
        <dbReference type="PROSITE-ProRule" id="PRU00335"/>
    </source>
</evidence>
<reference evidence="4 5" key="1">
    <citation type="submission" date="2019-06" db="EMBL/GenBank/DDBJ databases">
        <title>Amycolatopsis alkalitolerans sp. nov., isolated from Gastrodia elata Blume.</title>
        <authorList>
            <person name="Narsing Rao M.P."/>
            <person name="Li W.J."/>
        </authorList>
    </citation>
    <scope>NUCLEOTIDE SEQUENCE [LARGE SCALE GENOMIC DNA]</scope>
    <source>
        <strain evidence="4 5">SYSUP0005</strain>
    </source>
</reference>
<evidence type="ECO:0000256" key="1">
    <source>
        <dbReference type="ARBA" id="ARBA00023125"/>
    </source>
</evidence>
<dbReference type="InterPro" id="IPR001647">
    <property type="entry name" value="HTH_TetR"/>
</dbReference>
<dbReference type="InterPro" id="IPR050624">
    <property type="entry name" value="HTH-type_Tx_Regulator"/>
</dbReference>
<dbReference type="Proteomes" id="UP000305546">
    <property type="component" value="Unassembled WGS sequence"/>
</dbReference>
<dbReference type="Gene3D" id="1.10.357.10">
    <property type="entry name" value="Tetracycline Repressor, domain 2"/>
    <property type="match status" value="1"/>
</dbReference>
<dbReference type="OrthoDB" id="3186364at2"/>